<dbReference type="OMA" id="RNSEHHR"/>
<dbReference type="STRING" id="644358.A0A0C4EEG2"/>
<accession>A0A0C4EEG2</accession>
<sequence>MTVLLNALVPASIYNSLPHIHEVSKVPDDHDRDLEHLRGLLAKHKTPKEVAIRLIHKHFDTRENEVMVFDKMPVPGHGMVQTMRPMQTGNSTRLRGIHYFVDQAGNLQPFEYSNGEAPDMASIQPFLDDFARSVAERGLQHKFGLKLNFDEDLENTSWNEFEFPQQRSTIMLQDGMPMPAGGFDCEVNTEWKVVFNEYPRTCKHSTTCKHGNTQCKHCKHCMRHDEAGSQSQGGLGGDLLLAGQKVLPGTPIHDIVQAVFLKAH</sequence>
<evidence type="ECO:0000313" key="1">
    <source>
        <dbReference type="EMBL" id="KLU92189.1"/>
    </source>
</evidence>
<dbReference type="OrthoDB" id="2322999at2759"/>
<evidence type="ECO:0000313" key="2">
    <source>
        <dbReference type="EnsemblFungi" id="MAPG_11135T0"/>
    </source>
</evidence>
<reference evidence="1" key="2">
    <citation type="submission" date="2010-05" db="EMBL/GenBank/DDBJ databases">
        <title>The Genome Sequence of Magnaporthe poae strain ATCC 64411.</title>
        <authorList>
            <consortium name="The Broad Institute Genome Sequencing Platform"/>
            <consortium name="Broad Institute Genome Sequencing Center for Infectious Disease"/>
            <person name="Ma L.-J."/>
            <person name="Dead R."/>
            <person name="Young S."/>
            <person name="Zeng Q."/>
            <person name="Koehrsen M."/>
            <person name="Alvarado L."/>
            <person name="Berlin A."/>
            <person name="Chapman S.B."/>
            <person name="Chen Z."/>
            <person name="Freedman E."/>
            <person name="Gellesch M."/>
            <person name="Goldberg J."/>
            <person name="Griggs A."/>
            <person name="Gujja S."/>
            <person name="Heilman E.R."/>
            <person name="Heiman D."/>
            <person name="Hepburn T."/>
            <person name="Howarth C."/>
            <person name="Jen D."/>
            <person name="Larson L."/>
            <person name="Mehta T."/>
            <person name="Neiman D."/>
            <person name="Pearson M."/>
            <person name="Roberts A."/>
            <person name="Saif S."/>
            <person name="Shea T."/>
            <person name="Shenoy N."/>
            <person name="Sisk P."/>
            <person name="Stolte C."/>
            <person name="Sykes S."/>
            <person name="Walk T."/>
            <person name="White J."/>
            <person name="Yandava C."/>
            <person name="Haas B."/>
            <person name="Nusbaum C."/>
            <person name="Birren B."/>
        </authorList>
    </citation>
    <scope>NUCLEOTIDE SEQUENCE</scope>
    <source>
        <strain evidence="1">ATCC 64411</strain>
    </source>
</reference>
<dbReference type="EnsemblFungi" id="MAPG_11135T0">
    <property type="protein sequence ID" value="MAPG_11135T0"/>
    <property type="gene ID" value="MAPG_11135"/>
</dbReference>
<reference evidence="2" key="4">
    <citation type="journal article" date="2015" name="G3 (Bethesda)">
        <title>Genome sequences of three phytopathogenic species of the Magnaporthaceae family of fungi.</title>
        <authorList>
            <person name="Okagaki L.H."/>
            <person name="Nunes C.C."/>
            <person name="Sailsbery J."/>
            <person name="Clay B."/>
            <person name="Brown D."/>
            <person name="John T."/>
            <person name="Oh Y."/>
            <person name="Young N."/>
            <person name="Fitzgerald M."/>
            <person name="Haas B.J."/>
            <person name="Zeng Q."/>
            <person name="Young S."/>
            <person name="Adiconis X."/>
            <person name="Fan L."/>
            <person name="Levin J.Z."/>
            <person name="Mitchell T.K."/>
            <person name="Okubara P.A."/>
            <person name="Farman M.L."/>
            <person name="Kohn L.M."/>
            <person name="Birren B."/>
            <person name="Ma L.-J."/>
            <person name="Dean R.A."/>
        </authorList>
    </citation>
    <scope>NUCLEOTIDE SEQUENCE</scope>
    <source>
        <strain evidence="2">ATCC 64411 / 73-15</strain>
    </source>
</reference>
<dbReference type="EMBL" id="ADBL01002736">
    <property type="status" value="NOT_ANNOTATED_CDS"/>
    <property type="molecule type" value="Genomic_DNA"/>
</dbReference>
<evidence type="ECO:0000313" key="3">
    <source>
        <dbReference type="Proteomes" id="UP000011715"/>
    </source>
</evidence>
<reference evidence="2" key="5">
    <citation type="submission" date="2015-06" db="UniProtKB">
        <authorList>
            <consortium name="EnsemblFungi"/>
        </authorList>
    </citation>
    <scope>IDENTIFICATION</scope>
    <source>
        <strain evidence="2">ATCC 64411</strain>
    </source>
</reference>
<keyword evidence="3" id="KW-1185">Reference proteome</keyword>
<dbReference type="AlphaFoldDB" id="A0A0C4EEG2"/>
<reference evidence="1" key="3">
    <citation type="submission" date="2011-03" db="EMBL/GenBank/DDBJ databases">
        <title>Annotation of Magnaporthe poae ATCC 64411.</title>
        <authorList>
            <person name="Ma L.-J."/>
            <person name="Dead R."/>
            <person name="Young S.K."/>
            <person name="Zeng Q."/>
            <person name="Gargeya S."/>
            <person name="Fitzgerald M."/>
            <person name="Haas B."/>
            <person name="Abouelleil A."/>
            <person name="Alvarado L."/>
            <person name="Arachchi H.M."/>
            <person name="Berlin A."/>
            <person name="Brown A."/>
            <person name="Chapman S.B."/>
            <person name="Chen Z."/>
            <person name="Dunbar C."/>
            <person name="Freedman E."/>
            <person name="Gearin G."/>
            <person name="Gellesch M."/>
            <person name="Goldberg J."/>
            <person name="Griggs A."/>
            <person name="Gujja S."/>
            <person name="Heiman D."/>
            <person name="Howarth C."/>
            <person name="Larson L."/>
            <person name="Lui A."/>
            <person name="MacDonald P.J.P."/>
            <person name="Mehta T."/>
            <person name="Montmayeur A."/>
            <person name="Murphy C."/>
            <person name="Neiman D."/>
            <person name="Pearson M."/>
            <person name="Priest M."/>
            <person name="Roberts A."/>
            <person name="Saif S."/>
            <person name="Shea T."/>
            <person name="Shenoy N."/>
            <person name="Sisk P."/>
            <person name="Stolte C."/>
            <person name="Sykes S."/>
            <person name="Yandava C."/>
            <person name="Wortman J."/>
            <person name="Nusbaum C."/>
            <person name="Birren B."/>
        </authorList>
    </citation>
    <scope>NUCLEOTIDE SEQUENCE</scope>
    <source>
        <strain evidence="1">ATCC 64411</strain>
    </source>
</reference>
<protein>
    <submittedName>
        <fullName evidence="1 2">Uncharacterized protein</fullName>
    </submittedName>
</protein>
<dbReference type="Proteomes" id="UP000011715">
    <property type="component" value="Unassembled WGS sequence"/>
</dbReference>
<dbReference type="eggNOG" id="ENOG502SNT7">
    <property type="taxonomic scope" value="Eukaryota"/>
</dbReference>
<dbReference type="EMBL" id="GL876979">
    <property type="protein sequence ID" value="KLU92189.1"/>
    <property type="molecule type" value="Genomic_DNA"/>
</dbReference>
<dbReference type="VEuPathDB" id="FungiDB:MAPG_11135"/>
<reference evidence="3" key="1">
    <citation type="submission" date="2010-05" db="EMBL/GenBank/DDBJ databases">
        <title>The genome sequence of Magnaporthe poae strain ATCC 64411.</title>
        <authorList>
            <person name="Ma L.-J."/>
            <person name="Dead R."/>
            <person name="Young S."/>
            <person name="Zeng Q."/>
            <person name="Koehrsen M."/>
            <person name="Alvarado L."/>
            <person name="Berlin A."/>
            <person name="Chapman S.B."/>
            <person name="Chen Z."/>
            <person name="Freedman E."/>
            <person name="Gellesch M."/>
            <person name="Goldberg J."/>
            <person name="Griggs A."/>
            <person name="Gujja S."/>
            <person name="Heilman E.R."/>
            <person name="Heiman D."/>
            <person name="Hepburn T."/>
            <person name="Howarth C."/>
            <person name="Jen D."/>
            <person name="Larson L."/>
            <person name="Mehta T."/>
            <person name="Neiman D."/>
            <person name="Pearson M."/>
            <person name="Roberts A."/>
            <person name="Saif S."/>
            <person name="Shea T."/>
            <person name="Shenoy N."/>
            <person name="Sisk P."/>
            <person name="Stolte C."/>
            <person name="Sykes S."/>
            <person name="Walk T."/>
            <person name="White J."/>
            <person name="Yandava C."/>
            <person name="Haas B."/>
            <person name="Nusbaum C."/>
            <person name="Birren B."/>
        </authorList>
    </citation>
    <scope>NUCLEOTIDE SEQUENCE [LARGE SCALE GENOMIC DNA]</scope>
    <source>
        <strain evidence="3">ATCC 64411 / 73-15</strain>
    </source>
</reference>
<gene>
    <name evidence="1" type="ORF">MAPG_11135</name>
</gene>
<proteinExistence type="predicted"/>
<organism evidence="2 3">
    <name type="scientific">Magnaporthiopsis poae (strain ATCC 64411 / 73-15)</name>
    <name type="common">Kentucky bluegrass fungus</name>
    <name type="synonym">Magnaporthe poae</name>
    <dbReference type="NCBI Taxonomy" id="644358"/>
    <lineage>
        <taxon>Eukaryota</taxon>
        <taxon>Fungi</taxon>
        <taxon>Dikarya</taxon>
        <taxon>Ascomycota</taxon>
        <taxon>Pezizomycotina</taxon>
        <taxon>Sordariomycetes</taxon>
        <taxon>Sordariomycetidae</taxon>
        <taxon>Magnaporthales</taxon>
        <taxon>Magnaporthaceae</taxon>
        <taxon>Magnaporthiopsis</taxon>
    </lineage>
</organism>
<name>A0A0C4EEG2_MAGP6</name>